<sequence>MDKDERFLIFNPGLNLNPNSIHTWKEFNHCWHLLNLTDQFVATDVIPDLRYFLNPSNKTEASSIAPGHDTVGERHTFRRVIKMGRYAYHIQFLALTFLSILGDEIVRHTALCAHVLGIDLNRSSR</sequence>
<evidence type="ECO:0000313" key="1">
    <source>
        <dbReference type="EMBL" id="GIY35943.1"/>
    </source>
</evidence>
<protein>
    <submittedName>
        <fullName evidence="1">Uncharacterized protein</fullName>
    </submittedName>
</protein>
<comment type="caution">
    <text evidence="1">The sequence shown here is derived from an EMBL/GenBank/DDBJ whole genome shotgun (WGS) entry which is preliminary data.</text>
</comment>
<evidence type="ECO:0000313" key="2">
    <source>
        <dbReference type="Proteomes" id="UP001054945"/>
    </source>
</evidence>
<dbReference type="Proteomes" id="UP001054945">
    <property type="component" value="Unassembled WGS sequence"/>
</dbReference>
<reference evidence="1 2" key="1">
    <citation type="submission" date="2021-06" db="EMBL/GenBank/DDBJ databases">
        <title>Caerostris extrusa draft genome.</title>
        <authorList>
            <person name="Kono N."/>
            <person name="Arakawa K."/>
        </authorList>
    </citation>
    <scope>NUCLEOTIDE SEQUENCE [LARGE SCALE GENOMIC DNA]</scope>
</reference>
<proteinExistence type="predicted"/>
<name>A0AAV4SWH9_CAEEX</name>
<dbReference type="EMBL" id="BPLR01009980">
    <property type="protein sequence ID" value="GIY35943.1"/>
    <property type="molecule type" value="Genomic_DNA"/>
</dbReference>
<accession>A0AAV4SWH9</accession>
<keyword evidence="2" id="KW-1185">Reference proteome</keyword>
<dbReference type="AlphaFoldDB" id="A0AAV4SWH9"/>
<gene>
    <name evidence="1" type="ORF">CEXT_383541</name>
</gene>
<organism evidence="1 2">
    <name type="scientific">Caerostris extrusa</name>
    <name type="common">Bark spider</name>
    <name type="synonym">Caerostris bankana</name>
    <dbReference type="NCBI Taxonomy" id="172846"/>
    <lineage>
        <taxon>Eukaryota</taxon>
        <taxon>Metazoa</taxon>
        <taxon>Ecdysozoa</taxon>
        <taxon>Arthropoda</taxon>
        <taxon>Chelicerata</taxon>
        <taxon>Arachnida</taxon>
        <taxon>Araneae</taxon>
        <taxon>Araneomorphae</taxon>
        <taxon>Entelegynae</taxon>
        <taxon>Araneoidea</taxon>
        <taxon>Araneidae</taxon>
        <taxon>Caerostris</taxon>
    </lineage>
</organism>